<sequence length="77" mass="7666">MWEALKNAIIGVKEAVGLEIPGLPADLGSLGESATTVVQDFTNSATGLVDEATSVVDGATAATDAITGLPVGDILPE</sequence>
<evidence type="ECO:0000313" key="2">
    <source>
        <dbReference type="Proteomes" id="UP000581206"/>
    </source>
</evidence>
<dbReference type="RefSeq" id="WP_168631448.1">
    <property type="nucleotide sequence ID" value="NZ_BONL01000036.1"/>
</dbReference>
<name>A0A7X6KY81_9CELL</name>
<evidence type="ECO:0000313" key="1">
    <source>
        <dbReference type="EMBL" id="NKY24313.1"/>
    </source>
</evidence>
<dbReference type="AlphaFoldDB" id="A0A7X6KY81"/>
<dbReference type="EMBL" id="JAAXOX010000014">
    <property type="protein sequence ID" value="NKY24313.1"/>
    <property type="molecule type" value="Genomic_DNA"/>
</dbReference>
<dbReference type="Proteomes" id="UP000581206">
    <property type="component" value="Unassembled WGS sequence"/>
</dbReference>
<accession>A0A7X6KY81</accession>
<reference evidence="1 2" key="1">
    <citation type="submission" date="2020-04" db="EMBL/GenBank/DDBJ databases">
        <title>MicrobeNet Type strains.</title>
        <authorList>
            <person name="Nicholson A.C."/>
        </authorList>
    </citation>
    <scope>NUCLEOTIDE SEQUENCE [LARGE SCALE GENOMIC DNA]</scope>
    <source>
        <strain evidence="1 2">ATCC BAA-788</strain>
    </source>
</reference>
<proteinExistence type="predicted"/>
<organism evidence="1 2">
    <name type="scientific">Cellulomonas denverensis</name>
    <dbReference type="NCBI Taxonomy" id="264297"/>
    <lineage>
        <taxon>Bacteria</taxon>
        <taxon>Bacillati</taxon>
        <taxon>Actinomycetota</taxon>
        <taxon>Actinomycetes</taxon>
        <taxon>Micrococcales</taxon>
        <taxon>Cellulomonadaceae</taxon>
        <taxon>Cellulomonas</taxon>
    </lineage>
</organism>
<comment type="caution">
    <text evidence="1">The sequence shown here is derived from an EMBL/GenBank/DDBJ whole genome shotgun (WGS) entry which is preliminary data.</text>
</comment>
<protein>
    <submittedName>
        <fullName evidence="1">Uncharacterized protein</fullName>
    </submittedName>
</protein>
<keyword evidence="2" id="KW-1185">Reference proteome</keyword>
<gene>
    <name evidence="1" type="ORF">HGA03_16725</name>
</gene>